<proteinExistence type="predicted"/>
<evidence type="ECO:0000256" key="1">
    <source>
        <dbReference type="SAM" id="MobiDB-lite"/>
    </source>
</evidence>
<dbReference type="EMBL" id="MU006009">
    <property type="protein sequence ID" value="KAF2858497.1"/>
    <property type="molecule type" value="Genomic_DNA"/>
</dbReference>
<keyword evidence="3" id="KW-1185">Reference proteome</keyword>
<reference evidence="2" key="1">
    <citation type="journal article" date="2020" name="Stud. Mycol.">
        <title>101 Dothideomycetes genomes: a test case for predicting lifestyles and emergence of pathogens.</title>
        <authorList>
            <person name="Haridas S."/>
            <person name="Albert R."/>
            <person name="Binder M."/>
            <person name="Bloem J."/>
            <person name="Labutti K."/>
            <person name="Salamov A."/>
            <person name="Andreopoulos B."/>
            <person name="Baker S."/>
            <person name="Barry K."/>
            <person name="Bills G."/>
            <person name="Bluhm B."/>
            <person name="Cannon C."/>
            <person name="Castanera R."/>
            <person name="Culley D."/>
            <person name="Daum C."/>
            <person name="Ezra D."/>
            <person name="Gonzalez J."/>
            <person name="Henrissat B."/>
            <person name="Kuo A."/>
            <person name="Liang C."/>
            <person name="Lipzen A."/>
            <person name="Lutzoni F."/>
            <person name="Magnuson J."/>
            <person name="Mondo S."/>
            <person name="Nolan M."/>
            <person name="Ohm R."/>
            <person name="Pangilinan J."/>
            <person name="Park H.-J."/>
            <person name="Ramirez L."/>
            <person name="Alfaro M."/>
            <person name="Sun H."/>
            <person name="Tritt A."/>
            <person name="Yoshinaga Y."/>
            <person name="Zwiers L.-H."/>
            <person name="Turgeon B."/>
            <person name="Goodwin S."/>
            <person name="Spatafora J."/>
            <person name="Crous P."/>
            <person name="Grigoriev I."/>
        </authorList>
    </citation>
    <scope>NUCLEOTIDE SEQUENCE</scope>
    <source>
        <strain evidence="2">CBS 480.64</strain>
    </source>
</reference>
<feature type="compositionally biased region" description="Polar residues" evidence="1">
    <location>
        <begin position="1"/>
        <end position="11"/>
    </location>
</feature>
<gene>
    <name evidence="2" type="ORF">K470DRAFT_278499</name>
</gene>
<sequence>MYQQVMNSSGWQFDRTAFHPPKNRTQTAVHALPIHQQTLLSHPTLNKPFNKTPPQVLHFIHATTTTHPPQCSYDTPPLHTTYNVNQHAQLPLCVRRHRASAALFSGSKTQQTQALLYRDKNQSSHGQQFRRSSSRYCAPHPARNCNHADWLDRFGMRSEFVCGYRV</sequence>
<evidence type="ECO:0000313" key="3">
    <source>
        <dbReference type="Proteomes" id="UP000799421"/>
    </source>
</evidence>
<organism evidence="2 3">
    <name type="scientific">Piedraia hortae CBS 480.64</name>
    <dbReference type="NCBI Taxonomy" id="1314780"/>
    <lineage>
        <taxon>Eukaryota</taxon>
        <taxon>Fungi</taxon>
        <taxon>Dikarya</taxon>
        <taxon>Ascomycota</taxon>
        <taxon>Pezizomycotina</taxon>
        <taxon>Dothideomycetes</taxon>
        <taxon>Dothideomycetidae</taxon>
        <taxon>Capnodiales</taxon>
        <taxon>Piedraiaceae</taxon>
        <taxon>Piedraia</taxon>
    </lineage>
</organism>
<feature type="region of interest" description="Disordered" evidence="1">
    <location>
        <begin position="1"/>
        <end position="20"/>
    </location>
</feature>
<accession>A0A6A7BU49</accession>
<dbReference type="AlphaFoldDB" id="A0A6A7BU49"/>
<name>A0A6A7BU49_9PEZI</name>
<evidence type="ECO:0000313" key="2">
    <source>
        <dbReference type="EMBL" id="KAF2858497.1"/>
    </source>
</evidence>
<protein>
    <submittedName>
        <fullName evidence="2">Uncharacterized protein</fullName>
    </submittedName>
</protein>
<dbReference type="Proteomes" id="UP000799421">
    <property type="component" value="Unassembled WGS sequence"/>
</dbReference>